<feature type="non-terminal residue" evidence="2">
    <location>
        <position position="1"/>
    </location>
</feature>
<feature type="region of interest" description="Disordered" evidence="1">
    <location>
        <begin position="1"/>
        <end position="38"/>
    </location>
</feature>
<evidence type="ECO:0000313" key="3">
    <source>
        <dbReference type="Proteomes" id="UP000789396"/>
    </source>
</evidence>
<sequence>AIELKKQYKKYKEAKRHKQERLGGNNLNKNNTNKEQNIKSTEGLDVLVQDIAAGENVEMLSQENKSLKTLLEKDRNKENQQEVPNNTIQQTEMSTDLQQNRPDDQLDLKEVNQQIQKLRRAQV</sequence>
<accession>A0A9N9EUV6</accession>
<dbReference type="OrthoDB" id="2491078at2759"/>
<keyword evidence="3" id="KW-1185">Reference proteome</keyword>
<dbReference type="Proteomes" id="UP000789396">
    <property type="component" value="Unassembled WGS sequence"/>
</dbReference>
<proteinExistence type="predicted"/>
<evidence type="ECO:0000256" key="1">
    <source>
        <dbReference type="SAM" id="MobiDB-lite"/>
    </source>
</evidence>
<feature type="compositionally biased region" description="Polar residues" evidence="1">
    <location>
        <begin position="81"/>
        <end position="100"/>
    </location>
</feature>
<evidence type="ECO:0000313" key="2">
    <source>
        <dbReference type="EMBL" id="CAG8693232.1"/>
    </source>
</evidence>
<organism evidence="2 3">
    <name type="scientific">Racocetra fulgida</name>
    <dbReference type="NCBI Taxonomy" id="60492"/>
    <lineage>
        <taxon>Eukaryota</taxon>
        <taxon>Fungi</taxon>
        <taxon>Fungi incertae sedis</taxon>
        <taxon>Mucoromycota</taxon>
        <taxon>Glomeromycotina</taxon>
        <taxon>Glomeromycetes</taxon>
        <taxon>Diversisporales</taxon>
        <taxon>Gigasporaceae</taxon>
        <taxon>Racocetra</taxon>
    </lineage>
</organism>
<feature type="compositionally biased region" description="Basic residues" evidence="1">
    <location>
        <begin position="7"/>
        <end position="19"/>
    </location>
</feature>
<feature type="region of interest" description="Disordered" evidence="1">
    <location>
        <begin position="73"/>
        <end position="106"/>
    </location>
</feature>
<comment type="caution">
    <text evidence="2">The sequence shown here is derived from an EMBL/GenBank/DDBJ whole genome shotgun (WGS) entry which is preliminary data.</text>
</comment>
<dbReference type="AlphaFoldDB" id="A0A9N9EUV6"/>
<name>A0A9N9EUV6_9GLOM</name>
<gene>
    <name evidence="2" type="ORF">RFULGI_LOCUS10093</name>
</gene>
<protein>
    <submittedName>
        <fullName evidence="2">8750_t:CDS:1</fullName>
    </submittedName>
</protein>
<reference evidence="2" key="1">
    <citation type="submission" date="2021-06" db="EMBL/GenBank/DDBJ databases">
        <authorList>
            <person name="Kallberg Y."/>
            <person name="Tangrot J."/>
            <person name="Rosling A."/>
        </authorList>
    </citation>
    <scope>NUCLEOTIDE SEQUENCE</scope>
    <source>
        <strain evidence="2">IN212</strain>
    </source>
</reference>
<feature type="compositionally biased region" description="Low complexity" evidence="1">
    <location>
        <begin position="22"/>
        <end position="34"/>
    </location>
</feature>
<dbReference type="EMBL" id="CAJVPZ010019280">
    <property type="protein sequence ID" value="CAG8693232.1"/>
    <property type="molecule type" value="Genomic_DNA"/>
</dbReference>